<sequence length="65" mass="7224">MWRYLLAFPKDIPFIVITNVKISPRLFSSELLIATDNVSFFTHIAVLLLPCGKAALHSVGYSCSP</sequence>
<dbReference type="EMBL" id="BK015714">
    <property type="protein sequence ID" value="DAE21629.1"/>
    <property type="molecule type" value="Genomic_DNA"/>
</dbReference>
<proteinExistence type="predicted"/>
<reference evidence="1" key="1">
    <citation type="journal article" date="2021" name="Proc. Natl. Acad. Sci. U.S.A.">
        <title>A Catalog of Tens of Thousands of Viruses from Human Metagenomes Reveals Hidden Associations with Chronic Diseases.</title>
        <authorList>
            <person name="Tisza M.J."/>
            <person name="Buck C.B."/>
        </authorList>
    </citation>
    <scope>NUCLEOTIDE SEQUENCE</scope>
    <source>
        <strain evidence="1">Ct4be24</strain>
    </source>
</reference>
<evidence type="ECO:0000313" key="1">
    <source>
        <dbReference type="EMBL" id="DAE21629.1"/>
    </source>
</evidence>
<accession>A0A8S5QSC1</accession>
<protein>
    <submittedName>
        <fullName evidence="1">Uncharacterized protein</fullName>
    </submittedName>
</protein>
<organism evidence="1">
    <name type="scientific">Siphoviridae sp. ct4be24</name>
    <dbReference type="NCBI Taxonomy" id="2826289"/>
    <lineage>
        <taxon>Viruses</taxon>
        <taxon>Duplodnaviria</taxon>
        <taxon>Heunggongvirae</taxon>
        <taxon>Uroviricota</taxon>
        <taxon>Caudoviricetes</taxon>
    </lineage>
</organism>
<name>A0A8S5QSC1_9CAUD</name>